<name>A0AAW1T9S0_9CHLO</name>
<reference evidence="2 3" key="1">
    <citation type="journal article" date="2024" name="Nat. Commun.">
        <title>Phylogenomics reveals the evolutionary origins of lichenization in chlorophyte algae.</title>
        <authorList>
            <person name="Puginier C."/>
            <person name="Libourel C."/>
            <person name="Otte J."/>
            <person name="Skaloud P."/>
            <person name="Haon M."/>
            <person name="Grisel S."/>
            <person name="Petersen M."/>
            <person name="Berrin J.G."/>
            <person name="Delaux P.M."/>
            <person name="Dal Grande F."/>
            <person name="Keller J."/>
        </authorList>
    </citation>
    <scope>NUCLEOTIDE SEQUENCE [LARGE SCALE GENOMIC DNA]</scope>
    <source>
        <strain evidence="2 3">SAG 2523</strain>
    </source>
</reference>
<dbReference type="Proteomes" id="UP001485043">
    <property type="component" value="Unassembled WGS sequence"/>
</dbReference>
<accession>A0AAW1T9S0</accession>
<proteinExistence type="predicted"/>
<dbReference type="EMBL" id="JALJOV010000156">
    <property type="protein sequence ID" value="KAK9866516.1"/>
    <property type="molecule type" value="Genomic_DNA"/>
</dbReference>
<comment type="caution">
    <text evidence="2">The sequence shown here is derived from an EMBL/GenBank/DDBJ whole genome shotgun (WGS) entry which is preliminary data.</text>
</comment>
<feature type="region of interest" description="Disordered" evidence="1">
    <location>
        <begin position="192"/>
        <end position="232"/>
    </location>
</feature>
<gene>
    <name evidence="2" type="ORF">WJX84_011261</name>
</gene>
<dbReference type="AlphaFoldDB" id="A0AAW1T9S0"/>
<protein>
    <submittedName>
        <fullName evidence="2">Uncharacterized protein</fullName>
    </submittedName>
</protein>
<evidence type="ECO:0000256" key="1">
    <source>
        <dbReference type="SAM" id="MobiDB-lite"/>
    </source>
</evidence>
<organism evidence="2 3">
    <name type="scientific">Apatococcus fuscideae</name>
    <dbReference type="NCBI Taxonomy" id="2026836"/>
    <lineage>
        <taxon>Eukaryota</taxon>
        <taxon>Viridiplantae</taxon>
        <taxon>Chlorophyta</taxon>
        <taxon>core chlorophytes</taxon>
        <taxon>Trebouxiophyceae</taxon>
        <taxon>Chlorellales</taxon>
        <taxon>Chlorellaceae</taxon>
        <taxon>Apatococcus</taxon>
    </lineage>
</organism>
<feature type="region of interest" description="Disordered" evidence="1">
    <location>
        <begin position="1"/>
        <end position="99"/>
    </location>
</feature>
<feature type="compositionally biased region" description="Polar residues" evidence="1">
    <location>
        <begin position="41"/>
        <end position="58"/>
    </location>
</feature>
<sequence length="232" mass="25124">MRQAIQRSPAASRPPGNGHYLHQVWKQTPNDDVRCPIASRNLPQAQSLPDPMQTQPSRTAADADGADDESALPAQRPRTQLATPATPVSHRRDDDDLGGQVVRSPEAALHDYQPPLEEAPGQDPAVVFEPLIKQVQAISVQSVQTPLGPSNGPNFKAFRKVWPQGHSAVRPQIGYAPAAYSDTAVDAEAFLRSEQDRRSNNRAADELFNARLASRRPTAASRGGARGRAPRA</sequence>
<keyword evidence="3" id="KW-1185">Reference proteome</keyword>
<evidence type="ECO:0000313" key="2">
    <source>
        <dbReference type="EMBL" id="KAK9866516.1"/>
    </source>
</evidence>
<feature type="compositionally biased region" description="Basic and acidic residues" evidence="1">
    <location>
        <begin position="192"/>
        <end position="205"/>
    </location>
</feature>
<evidence type="ECO:0000313" key="3">
    <source>
        <dbReference type="Proteomes" id="UP001485043"/>
    </source>
</evidence>